<organism evidence="2 3">
    <name type="scientific">Alectoria fallacina</name>
    <dbReference type="NCBI Taxonomy" id="1903189"/>
    <lineage>
        <taxon>Eukaryota</taxon>
        <taxon>Fungi</taxon>
        <taxon>Dikarya</taxon>
        <taxon>Ascomycota</taxon>
        <taxon>Pezizomycotina</taxon>
        <taxon>Lecanoromycetes</taxon>
        <taxon>OSLEUM clade</taxon>
        <taxon>Lecanoromycetidae</taxon>
        <taxon>Lecanorales</taxon>
        <taxon>Lecanorineae</taxon>
        <taxon>Parmeliaceae</taxon>
        <taxon>Alectoria</taxon>
    </lineage>
</organism>
<reference evidence="2" key="1">
    <citation type="submission" date="2021-03" db="EMBL/GenBank/DDBJ databases">
        <authorList>
            <person name="Tagirdzhanova G."/>
        </authorList>
    </citation>
    <scope>NUCLEOTIDE SEQUENCE</scope>
</reference>
<feature type="region of interest" description="Disordered" evidence="1">
    <location>
        <begin position="1"/>
        <end position="73"/>
    </location>
</feature>
<evidence type="ECO:0000256" key="1">
    <source>
        <dbReference type="SAM" id="MobiDB-lite"/>
    </source>
</evidence>
<comment type="caution">
    <text evidence="2">The sequence shown here is derived from an EMBL/GenBank/DDBJ whole genome shotgun (WGS) entry which is preliminary data.</text>
</comment>
<protein>
    <submittedName>
        <fullName evidence="2">Uncharacterized protein</fullName>
    </submittedName>
</protein>
<dbReference type="AlphaFoldDB" id="A0A8H3F9Y9"/>
<evidence type="ECO:0000313" key="3">
    <source>
        <dbReference type="Proteomes" id="UP000664203"/>
    </source>
</evidence>
<dbReference type="Proteomes" id="UP000664203">
    <property type="component" value="Unassembled WGS sequence"/>
</dbReference>
<feature type="compositionally biased region" description="Basic residues" evidence="1">
    <location>
        <begin position="27"/>
        <end position="37"/>
    </location>
</feature>
<sequence length="73" mass="8521">MSRVPQHFSNPSRLDLSQPKPPERQRKSSARKKRTRREGRSSRKDENEGWEIRGTAPDTSLESLDPYMPIWDG</sequence>
<accession>A0A8H3F9Y9</accession>
<gene>
    <name evidence="2" type="ORF">ALECFALPRED_010913</name>
</gene>
<evidence type="ECO:0000313" key="2">
    <source>
        <dbReference type="EMBL" id="CAF9916926.1"/>
    </source>
</evidence>
<keyword evidence="3" id="KW-1185">Reference proteome</keyword>
<dbReference type="EMBL" id="CAJPDR010000094">
    <property type="protein sequence ID" value="CAF9916926.1"/>
    <property type="molecule type" value="Genomic_DNA"/>
</dbReference>
<feature type="compositionally biased region" description="Basic and acidic residues" evidence="1">
    <location>
        <begin position="38"/>
        <end position="51"/>
    </location>
</feature>
<name>A0A8H3F9Y9_9LECA</name>
<proteinExistence type="predicted"/>